<feature type="signal peptide" evidence="2">
    <location>
        <begin position="1"/>
        <end position="22"/>
    </location>
</feature>
<name>A0A2A2TMH6_9CYAN</name>
<keyword evidence="4" id="KW-1185">Reference proteome</keyword>
<proteinExistence type="predicted"/>
<evidence type="ECO:0008006" key="5">
    <source>
        <dbReference type="Google" id="ProtNLM"/>
    </source>
</evidence>
<dbReference type="AlphaFoldDB" id="A0A2A2TMH6"/>
<comment type="caution">
    <text evidence="3">The sequence shown here is derived from an EMBL/GenBank/DDBJ whole genome shotgun (WGS) entry which is preliminary data.</text>
</comment>
<protein>
    <recommendedName>
        <fullName evidence="5">Filamentous hemagglutinin</fullName>
    </recommendedName>
</protein>
<dbReference type="OrthoDB" id="516146at2"/>
<evidence type="ECO:0000256" key="2">
    <source>
        <dbReference type="SAM" id="SignalP"/>
    </source>
</evidence>
<evidence type="ECO:0000256" key="1">
    <source>
        <dbReference type="SAM" id="MobiDB-lite"/>
    </source>
</evidence>
<evidence type="ECO:0000313" key="4">
    <source>
        <dbReference type="Proteomes" id="UP000218238"/>
    </source>
</evidence>
<keyword evidence="2" id="KW-0732">Signal</keyword>
<feature type="chain" id="PRO_5013172407" description="Filamentous hemagglutinin" evidence="2">
    <location>
        <begin position="23"/>
        <end position="124"/>
    </location>
</feature>
<dbReference type="Proteomes" id="UP000218238">
    <property type="component" value="Unassembled WGS sequence"/>
</dbReference>
<sequence length="124" mass="12966">MKLKLLALSAFTVSAMSTVIPALTPSASAVCINTRVGVQVSVHGKGSTANQNQNATQSASDDCFNNQSSVTGVQVHTGKGSVNQNMNSNQRLSGGHNPTGVRFKPINNNVEVKVNVPAFPTFPK</sequence>
<reference evidence="3 4" key="1">
    <citation type="submission" date="2017-08" db="EMBL/GenBank/DDBJ databases">
        <title>Draft genome sequence of filamentous cyanobacterium Calothrix elsteri CCALA 953.</title>
        <authorList>
            <person name="Gagunashvili A.N."/>
            <person name="Elster J."/>
            <person name="Andresson O.S."/>
        </authorList>
    </citation>
    <scope>NUCLEOTIDE SEQUENCE [LARGE SCALE GENOMIC DNA]</scope>
    <source>
        <strain evidence="3 4">CCALA 953</strain>
    </source>
</reference>
<accession>A0A2A2TMH6</accession>
<gene>
    <name evidence="3" type="ORF">CK510_06125</name>
</gene>
<dbReference type="EMBL" id="NTFS01000043">
    <property type="protein sequence ID" value="PAX59635.1"/>
    <property type="molecule type" value="Genomic_DNA"/>
</dbReference>
<organism evidence="3 4">
    <name type="scientific">Brunnivagina elsteri CCALA 953</name>
    <dbReference type="NCBI Taxonomy" id="987040"/>
    <lineage>
        <taxon>Bacteria</taxon>
        <taxon>Bacillati</taxon>
        <taxon>Cyanobacteriota</taxon>
        <taxon>Cyanophyceae</taxon>
        <taxon>Nostocales</taxon>
        <taxon>Calotrichaceae</taxon>
        <taxon>Brunnivagina</taxon>
    </lineage>
</organism>
<feature type="compositionally biased region" description="Polar residues" evidence="1">
    <location>
        <begin position="77"/>
        <end position="92"/>
    </location>
</feature>
<feature type="region of interest" description="Disordered" evidence="1">
    <location>
        <begin position="77"/>
        <end position="104"/>
    </location>
</feature>
<dbReference type="RefSeq" id="WP_095720850.1">
    <property type="nucleotide sequence ID" value="NZ_NTFS01000043.1"/>
</dbReference>
<evidence type="ECO:0000313" key="3">
    <source>
        <dbReference type="EMBL" id="PAX59635.1"/>
    </source>
</evidence>